<feature type="non-terminal residue" evidence="1">
    <location>
        <position position="79"/>
    </location>
</feature>
<organism evidence="1 2">
    <name type="scientific">Paxillus involutus ATCC 200175</name>
    <dbReference type="NCBI Taxonomy" id="664439"/>
    <lineage>
        <taxon>Eukaryota</taxon>
        <taxon>Fungi</taxon>
        <taxon>Dikarya</taxon>
        <taxon>Basidiomycota</taxon>
        <taxon>Agaricomycotina</taxon>
        <taxon>Agaricomycetes</taxon>
        <taxon>Agaricomycetidae</taxon>
        <taxon>Boletales</taxon>
        <taxon>Paxilineae</taxon>
        <taxon>Paxillaceae</taxon>
        <taxon>Paxillus</taxon>
    </lineage>
</organism>
<keyword evidence="2" id="KW-1185">Reference proteome</keyword>
<gene>
    <name evidence="1" type="ORF">PAXINDRAFT_82532</name>
</gene>
<proteinExistence type="predicted"/>
<dbReference type="EMBL" id="KN819361">
    <property type="protein sequence ID" value="KIJ12627.1"/>
    <property type="molecule type" value="Genomic_DNA"/>
</dbReference>
<reference evidence="2" key="2">
    <citation type="submission" date="2015-01" db="EMBL/GenBank/DDBJ databases">
        <title>Evolutionary Origins and Diversification of the Mycorrhizal Mutualists.</title>
        <authorList>
            <consortium name="DOE Joint Genome Institute"/>
            <consortium name="Mycorrhizal Genomics Consortium"/>
            <person name="Kohler A."/>
            <person name="Kuo A."/>
            <person name="Nagy L.G."/>
            <person name="Floudas D."/>
            <person name="Copeland A."/>
            <person name="Barry K.W."/>
            <person name="Cichocki N."/>
            <person name="Veneault-Fourrey C."/>
            <person name="LaButti K."/>
            <person name="Lindquist E.A."/>
            <person name="Lipzen A."/>
            <person name="Lundell T."/>
            <person name="Morin E."/>
            <person name="Murat C."/>
            <person name="Riley R."/>
            <person name="Ohm R."/>
            <person name="Sun H."/>
            <person name="Tunlid A."/>
            <person name="Henrissat B."/>
            <person name="Grigoriev I.V."/>
            <person name="Hibbett D.S."/>
            <person name="Martin F."/>
        </authorList>
    </citation>
    <scope>NUCLEOTIDE SEQUENCE [LARGE SCALE GENOMIC DNA]</scope>
    <source>
        <strain evidence="2">ATCC 200175</strain>
    </source>
</reference>
<dbReference type="AlphaFoldDB" id="A0A0C9TYJ9"/>
<dbReference type="Proteomes" id="UP000053647">
    <property type="component" value="Unassembled WGS sequence"/>
</dbReference>
<sequence length="79" mass="8839">MINCAIRSLSAESQQNLHVLGQSLLASYAYDNFDVNLKLHVPTAEKSNDSLKHLTSGLLFPLVHGITTNDLRCSEELWR</sequence>
<evidence type="ECO:0000313" key="1">
    <source>
        <dbReference type="EMBL" id="KIJ12627.1"/>
    </source>
</evidence>
<dbReference type="OrthoDB" id="4743193at2759"/>
<name>A0A0C9TYJ9_PAXIN</name>
<protein>
    <submittedName>
        <fullName evidence="1">Uncharacterized protein</fullName>
    </submittedName>
</protein>
<accession>A0A0C9TYJ9</accession>
<reference evidence="1 2" key="1">
    <citation type="submission" date="2014-06" db="EMBL/GenBank/DDBJ databases">
        <authorList>
            <consortium name="DOE Joint Genome Institute"/>
            <person name="Kuo A."/>
            <person name="Kohler A."/>
            <person name="Nagy L.G."/>
            <person name="Floudas D."/>
            <person name="Copeland A."/>
            <person name="Barry K.W."/>
            <person name="Cichocki N."/>
            <person name="Veneault-Fourrey C."/>
            <person name="LaButti K."/>
            <person name="Lindquist E.A."/>
            <person name="Lipzen A."/>
            <person name="Lundell T."/>
            <person name="Morin E."/>
            <person name="Murat C."/>
            <person name="Sun H."/>
            <person name="Tunlid A."/>
            <person name="Henrissat B."/>
            <person name="Grigoriev I.V."/>
            <person name="Hibbett D.S."/>
            <person name="Martin F."/>
            <person name="Nordberg H.P."/>
            <person name="Cantor M.N."/>
            <person name="Hua S.X."/>
        </authorList>
    </citation>
    <scope>NUCLEOTIDE SEQUENCE [LARGE SCALE GENOMIC DNA]</scope>
    <source>
        <strain evidence="1 2">ATCC 200175</strain>
    </source>
</reference>
<evidence type="ECO:0000313" key="2">
    <source>
        <dbReference type="Proteomes" id="UP000053647"/>
    </source>
</evidence>
<dbReference type="HOGENOM" id="CLU_179720_0_0_1"/>